<feature type="transmembrane region" description="Helical" evidence="12">
    <location>
        <begin position="128"/>
        <end position="145"/>
    </location>
</feature>
<organism evidence="15 16">
    <name type="scientific">Hypholoma sublateritium (strain FD-334 SS-4)</name>
    <dbReference type="NCBI Taxonomy" id="945553"/>
    <lineage>
        <taxon>Eukaryota</taxon>
        <taxon>Fungi</taxon>
        <taxon>Dikarya</taxon>
        <taxon>Basidiomycota</taxon>
        <taxon>Agaricomycotina</taxon>
        <taxon>Agaricomycetes</taxon>
        <taxon>Agaricomycetidae</taxon>
        <taxon>Agaricales</taxon>
        <taxon>Agaricineae</taxon>
        <taxon>Strophariaceae</taxon>
        <taxon>Hypholoma</taxon>
    </lineage>
</organism>
<evidence type="ECO:0000259" key="13">
    <source>
        <dbReference type="PROSITE" id="PS50004"/>
    </source>
</evidence>
<dbReference type="EMBL" id="KN817529">
    <property type="protein sequence ID" value="KJA26087.1"/>
    <property type="molecule type" value="Genomic_DNA"/>
</dbReference>
<dbReference type="InterPro" id="IPR037765">
    <property type="entry name" value="C2B_Tricalbin"/>
</dbReference>
<evidence type="ECO:0000256" key="3">
    <source>
        <dbReference type="ARBA" id="ARBA00022553"/>
    </source>
</evidence>
<dbReference type="CDD" id="cd04040">
    <property type="entry name" value="C2D_Tricalbin-like"/>
    <property type="match status" value="1"/>
</dbReference>
<keyword evidence="6" id="KW-0256">Endoplasmic reticulum</keyword>
<dbReference type="InterPro" id="IPR035892">
    <property type="entry name" value="C2_domain_sf"/>
</dbReference>
<evidence type="ECO:0000256" key="5">
    <source>
        <dbReference type="ARBA" id="ARBA00022737"/>
    </source>
</evidence>
<dbReference type="OrthoDB" id="1029639at2759"/>
<dbReference type="InterPro" id="IPR052455">
    <property type="entry name" value="Tricalbin_domain"/>
</dbReference>
<feature type="non-terminal residue" evidence="15">
    <location>
        <position position="1"/>
    </location>
</feature>
<dbReference type="SMART" id="SM00239">
    <property type="entry name" value="C2"/>
    <property type="match status" value="5"/>
</dbReference>
<dbReference type="SUPFAM" id="SSF49562">
    <property type="entry name" value="C2 domain (Calcium/lipid-binding domain, CaLB)"/>
    <property type="match status" value="5"/>
</dbReference>
<dbReference type="InterPro" id="IPR037756">
    <property type="entry name" value="C2D_Tricalbin"/>
</dbReference>
<feature type="compositionally biased region" description="Basic and acidic residues" evidence="11">
    <location>
        <begin position="18"/>
        <end position="38"/>
    </location>
</feature>
<dbReference type="GO" id="GO:0006869">
    <property type="term" value="P:lipid transport"/>
    <property type="evidence" value="ECO:0007669"/>
    <property type="project" value="UniProtKB-KW"/>
</dbReference>
<proteinExistence type="predicted"/>
<dbReference type="OMA" id="VLMDDYM"/>
<feature type="compositionally biased region" description="Polar residues" evidence="11">
    <location>
        <begin position="872"/>
        <end position="883"/>
    </location>
</feature>
<gene>
    <name evidence="15" type="ORF">HYPSUDRAFT_133560</name>
</gene>
<dbReference type="Pfam" id="PF25669">
    <property type="entry name" value="SMP_MUG190-like"/>
    <property type="match status" value="1"/>
</dbReference>
<evidence type="ECO:0008006" key="17">
    <source>
        <dbReference type="Google" id="ProtNLM"/>
    </source>
</evidence>
<dbReference type="GO" id="GO:0071944">
    <property type="term" value="C:cell periphery"/>
    <property type="evidence" value="ECO:0007669"/>
    <property type="project" value="UniProtKB-ARBA"/>
</dbReference>
<dbReference type="PANTHER" id="PTHR46980:SF2">
    <property type="entry name" value="TRICALBIN-1-RELATED"/>
    <property type="match status" value="1"/>
</dbReference>
<keyword evidence="8" id="KW-0445">Lipid transport</keyword>
<feature type="region of interest" description="Disordered" evidence="11">
    <location>
        <begin position="817"/>
        <end position="859"/>
    </location>
</feature>
<name>A0A0D2LEW8_HYPSF</name>
<dbReference type="InterPro" id="IPR017147">
    <property type="entry name" value="Tricalbin"/>
</dbReference>
<feature type="domain" description="C2" evidence="13">
    <location>
        <begin position="638"/>
        <end position="769"/>
    </location>
</feature>
<dbReference type="InterPro" id="IPR037761">
    <property type="entry name" value="C2A_Tricalbin"/>
</dbReference>
<dbReference type="PANTHER" id="PTHR46980">
    <property type="entry name" value="TRICALBIN-1-RELATED"/>
    <property type="match status" value="1"/>
</dbReference>
<evidence type="ECO:0000256" key="6">
    <source>
        <dbReference type="ARBA" id="ARBA00022824"/>
    </source>
</evidence>
<dbReference type="STRING" id="945553.A0A0D2LEW8"/>
<dbReference type="Gene3D" id="2.60.40.150">
    <property type="entry name" value="C2 domain"/>
    <property type="match status" value="5"/>
</dbReference>
<dbReference type="CDD" id="cd00030">
    <property type="entry name" value="C2"/>
    <property type="match status" value="1"/>
</dbReference>
<evidence type="ECO:0000256" key="11">
    <source>
        <dbReference type="SAM" id="MobiDB-lite"/>
    </source>
</evidence>
<feature type="compositionally biased region" description="Polar residues" evidence="11">
    <location>
        <begin position="41"/>
        <end position="50"/>
    </location>
</feature>
<dbReference type="InterPro" id="IPR056910">
    <property type="entry name" value="TCB1-3_C2"/>
</dbReference>
<evidence type="ECO:0000256" key="9">
    <source>
        <dbReference type="ARBA" id="ARBA00023121"/>
    </source>
</evidence>
<dbReference type="InterPro" id="IPR000008">
    <property type="entry name" value="C2_dom"/>
</dbReference>
<dbReference type="PROSITE" id="PS51847">
    <property type="entry name" value="SMP"/>
    <property type="match status" value="1"/>
</dbReference>
<reference evidence="16" key="1">
    <citation type="submission" date="2014-04" db="EMBL/GenBank/DDBJ databases">
        <title>Evolutionary Origins and Diversification of the Mycorrhizal Mutualists.</title>
        <authorList>
            <consortium name="DOE Joint Genome Institute"/>
            <consortium name="Mycorrhizal Genomics Consortium"/>
            <person name="Kohler A."/>
            <person name="Kuo A."/>
            <person name="Nagy L.G."/>
            <person name="Floudas D."/>
            <person name="Copeland A."/>
            <person name="Barry K.W."/>
            <person name="Cichocki N."/>
            <person name="Veneault-Fourrey C."/>
            <person name="LaButti K."/>
            <person name="Lindquist E.A."/>
            <person name="Lipzen A."/>
            <person name="Lundell T."/>
            <person name="Morin E."/>
            <person name="Murat C."/>
            <person name="Riley R."/>
            <person name="Ohm R."/>
            <person name="Sun H."/>
            <person name="Tunlid A."/>
            <person name="Henrissat B."/>
            <person name="Grigoriev I.V."/>
            <person name="Hibbett D.S."/>
            <person name="Martin F."/>
        </authorList>
    </citation>
    <scope>NUCLEOTIDE SEQUENCE [LARGE SCALE GENOMIC DNA]</scope>
    <source>
        <strain evidence="16">FD-334 SS-4</strain>
    </source>
</reference>
<dbReference type="CDD" id="cd04045">
    <property type="entry name" value="C2C_Tricalbin-like"/>
    <property type="match status" value="1"/>
</dbReference>
<dbReference type="CDD" id="cd04052">
    <property type="entry name" value="C2B_Tricalbin-like"/>
    <property type="match status" value="1"/>
</dbReference>
<dbReference type="Pfam" id="PF24920">
    <property type="entry name" value="C2_TCB1"/>
    <property type="match status" value="1"/>
</dbReference>
<evidence type="ECO:0000256" key="12">
    <source>
        <dbReference type="SAM" id="Phobius"/>
    </source>
</evidence>
<evidence type="ECO:0000256" key="10">
    <source>
        <dbReference type="ARBA" id="ARBA00023136"/>
    </source>
</evidence>
<keyword evidence="10 12" id="KW-0472">Membrane</keyword>
<feature type="domain" description="SMP-LTD" evidence="14">
    <location>
        <begin position="170"/>
        <end position="375"/>
    </location>
</feature>
<dbReference type="PROSITE" id="PS50004">
    <property type="entry name" value="C2"/>
    <property type="match status" value="5"/>
</dbReference>
<evidence type="ECO:0000256" key="2">
    <source>
        <dbReference type="ARBA" id="ARBA00022448"/>
    </source>
</evidence>
<dbReference type="CDD" id="cd21678">
    <property type="entry name" value="SMP_TCB"/>
    <property type="match status" value="1"/>
</dbReference>
<evidence type="ECO:0000256" key="4">
    <source>
        <dbReference type="ARBA" id="ARBA00022692"/>
    </source>
</evidence>
<dbReference type="GO" id="GO:0061817">
    <property type="term" value="P:endoplasmic reticulum-plasma membrane tethering"/>
    <property type="evidence" value="ECO:0007669"/>
    <property type="project" value="InterPro"/>
</dbReference>
<feature type="region of interest" description="Disordered" evidence="11">
    <location>
        <begin position="872"/>
        <end position="894"/>
    </location>
</feature>
<evidence type="ECO:0000256" key="7">
    <source>
        <dbReference type="ARBA" id="ARBA00022989"/>
    </source>
</evidence>
<keyword evidence="4 12" id="KW-0812">Transmembrane</keyword>
<keyword evidence="3" id="KW-0597">Phosphoprotein</keyword>
<keyword evidence="9" id="KW-0446">Lipid-binding</keyword>
<comment type="subcellular location">
    <subcellularLocation>
        <location evidence="1">Endoplasmic reticulum membrane</location>
    </subcellularLocation>
</comment>
<keyword evidence="16" id="KW-1185">Reference proteome</keyword>
<dbReference type="InterPro" id="IPR031468">
    <property type="entry name" value="SMP_LBD"/>
</dbReference>
<keyword evidence="2" id="KW-0813">Transport</keyword>
<evidence type="ECO:0000313" key="16">
    <source>
        <dbReference type="Proteomes" id="UP000054270"/>
    </source>
</evidence>
<evidence type="ECO:0000256" key="1">
    <source>
        <dbReference type="ARBA" id="ARBA00004586"/>
    </source>
</evidence>
<dbReference type="Proteomes" id="UP000054270">
    <property type="component" value="Unassembled WGS sequence"/>
</dbReference>
<evidence type="ECO:0000256" key="8">
    <source>
        <dbReference type="ARBA" id="ARBA00023055"/>
    </source>
</evidence>
<dbReference type="InterPro" id="IPR037762">
    <property type="entry name" value="C2C_Tricalbin"/>
</dbReference>
<dbReference type="Pfam" id="PF00168">
    <property type="entry name" value="C2"/>
    <property type="match status" value="5"/>
</dbReference>
<evidence type="ECO:0000313" key="15">
    <source>
        <dbReference type="EMBL" id="KJA26087.1"/>
    </source>
</evidence>
<protein>
    <recommendedName>
        <fullName evidence="17">Tricalbin</fullName>
    </recommendedName>
</protein>
<feature type="region of interest" description="Disordered" evidence="11">
    <location>
        <begin position="1"/>
        <end position="50"/>
    </location>
</feature>
<dbReference type="GO" id="GO:0008289">
    <property type="term" value="F:lipid binding"/>
    <property type="evidence" value="ECO:0007669"/>
    <property type="project" value="UniProtKB-KW"/>
</dbReference>
<dbReference type="PIRSF" id="PIRSF037232">
    <property type="entry name" value="Tricalbin"/>
    <property type="match status" value="1"/>
</dbReference>
<accession>A0A0D2LEW8</accession>
<feature type="transmembrane region" description="Helical" evidence="12">
    <location>
        <begin position="105"/>
        <end position="122"/>
    </location>
</feature>
<dbReference type="GO" id="GO:0005789">
    <property type="term" value="C:endoplasmic reticulum membrane"/>
    <property type="evidence" value="ECO:0007669"/>
    <property type="project" value="UniProtKB-SubCell"/>
</dbReference>
<feature type="domain" description="C2" evidence="13">
    <location>
        <begin position="510"/>
        <end position="632"/>
    </location>
</feature>
<keyword evidence="5" id="KW-0677">Repeat</keyword>
<feature type="domain" description="C2" evidence="13">
    <location>
        <begin position="1024"/>
        <end position="1142"/>
    </location>
</feature>
<feature type="domain" description="C2" evidence="13">
    <location>
        <begin position="366"/>
        <end position="489"/>
    </location>
</feature>
<keyword evidence="7 12" id="KW-1133">Transmembrane helix</keyword>
<sequence>KMDNYDAPHAIPTITIEDTEKPDETSVQKRPIVEKEHVQNPLETNDESSSIPGALPAFPAPVIPDWYVVGWRQSSGIDKPPLAEGEERDKGVLDLFLSEQFYGDWYHNAGIIVFAVLSTHFLTRFHFGWGWLFIILAVCNTYYTTSMERVRRNARDDIQRELVKTRLASEHETADWINNFLDRFWPMYEPVLSQTIVASVNQILITNTPAFLDSLRMTHFTLGNKAPRIDKVRTFPKTEKDVVMMDWGISFTPKDTTDMTEREKADKVNPKIELSIRVGKGLATAALPVLVEDVTFSGLLRIRLKLIPNFPHVQIVDICFLEKPVIDYVLKPIGGDTFGFDIANMPGLSSFIREMTHATLGPMMYDPNVFTLNLEQLLSGKPLDAAIGVVQVVLHSARGIVGTKIGGGTPDPYVGLAISGRGELAKTQYKSNTYNPTWNETKYLLVHSLQDTLDFQVYDYNDHRKDTLMSSASFLFSKLIDDQTHENLTSPLLKEGKTRGEIRYDINYFPCIEPEEGKEEVLDSNVGIVRLTIHQAKELDHTKSLSGDLNPLARVYLSGTKSSAFSTRCFKHTNTPVWEAPYEYLCTDKQHATVMIKVIDDRDFLKDPVIGYMSIKLEDLLHEKLEAGRDWFPLSGCKTGKLRISAEWKPLAMAGSLHGMDQYTPPIGVVKLVLDKAVDVKNVEATLGGKSDPYIRVQVQNVTKGRTEVVNNNLNPVWDQIIYIPVHSLKENMLLECMDYQNLTKDRSLGSVELHVSELACESSEDPRYLYASTGLKAKADPLRQDKGGGNKGTLYYMAEFIPSLNIKWEKFEEQDTEAHRLAQNEGSDDGGYASSGGNSSSDEDDIPRDVTISSKKDVNKATSADSVKSIKTTGATGTNEKANGSVKGSVRSEKKPDTAILMSHEELLVQQSGIIIFHVISGKLAKKARIEVLLDDGYWPCFSTLKARSTQAQFGYVGEGFMKELDFGRVWFRLNDGVENEKDDIIAECREDAKPFLQAALTHVLKFKDDMDRNISTVVVEARYIPVPVKLEARESVNNQGILRVELIDGREIRGVDRGGKSDPYAVFSLNGQKVFKSQTKKKTVTPEWNEPFEVSVPSRVAADFSVEIFDWNQIEQAKSLGIGMIDLASLEPFQAQEILVPLVSGKHGEKGQIRLNLIFQPEIIAKSRKNTSTFSTAGRAMTTIGGLPMNAGKGVFHGVASVFKRGEHDDQQHVAIVAPYDAAPGQASQQLTPAETVLGPPTAAFPSSENLNNLQSHDPGTLRLVILGAKDLSQQDVKPYATIRIGDKEFRTKHTGKTGSPEWNESYICAASLLTPKCYVWIHDHKTLGKDKEIGEGEIDIWRHIQPEGISAAEVTVELKPTGLFRMRLEFDANTNPNVSNSAASIHSIADRRTSIASPSRFSLRGRRPNDDD</sequence>
<feature type="domain" description="C2" evidence="13">
    <location>
        <begin position="1241"/>
        <end position="1356"/>
    </location>
</feature>
<evidence type="ECO:0000259" key="14">
    <source>
        <dbReference type="PROSITE" id="PS51847"/>
    </source>
</evidence>
<feature type="compositionally biased region" description="Low complexity" evidence="11">
    <location>
        <begin position="831"/>
        <end position="841"/>
    </location>
</feature>
<dbReference type="CDD" id="cd04044">
    <property type="entry name" value="C2A_Tricalbin-like"/>
    <property type="match status" value="1"/>
</dbReference>